<dbReference type="RefSeq" id="XP_067515939.1">
    <property type="nucleotide sequence ID" value="XM_067659838.1"/>
</dbReference>
<reference evidence="1 2" key="1">
    <citation type="journal article" date="2009" name="PLoS Genet.">
        <title>Genomic analysis of the basal lineage fungus Rhizopus oryzae reveals a whole-genome duplication.</title>
        <authorList>
            <person name="Ma L.-J."/>
            <person name="Ibrahim A.S."/>
            <person name="Skory C."/>
            <person name="Grabherr M.G."/>
            <person name="Burger G."/>
            <person name="Butler M."/>
            <person name="Elias M."/>
            <person name="Idnurm A."/>
            <person name="Lang B.F."/>
            <person name="Sone T."/>
            <person name="Abe A."/>
            <person name="Calvo S.E."/>
            <person name="Corrochano L.M."/>
            <person name="Engels R."/>
            <person name="Fu J."/>
            <person name="Hansberg W."/>
            <person name="Kim J.-M."/>
            <person name="Kodira C.D."/>
            <person name="Koehrsen M.J."/>
            <person name="Liu B."/>
            <person name="Miranda-Saavedra D."/>
            <person name="O'Leary S."/>
            <person name="Ortiz-Castellanos L."/>
            <person name="Poulter R."/>
            <person name="Rodriguez-Romero J."/>
            <person name="Ruiz-Herrera J."/>
            <person name="Shen Y.-Q."/>
            <person name="Zeng Q."/>
            <person name="Galagan J."/>
            <person name="Birren B.W."/>
            <person name="Cuomo C.A."/>
            <person name="Wickes B.L."/>
        </authorList>
    </citation>
    <scope>NUCLEOTIDE SEQUENCE [LARGE SCALE GENOMIC DNA]</scope>
    <source>
        <strain evidence="2">RA 99-880 / ATCC MYA-4621 / FGSC 9543 / NRRL 43880</strain>
    </source>
</reference>
<accession>I1BWG3</accession>
<dbReference type="AlphaFoldDB" id="I1BWG3"/>
<keyword evidence="2" id="KW-1185">Reference proteome</keyword>
<proteinExistence type="predicted"/>
<dbReference type="VEuPathDB" id="FungiDB:RO3G_05248"/>
<protein>
    <submittedName>
        <fullName evidence="1">Uncharacterized protein</fullName>
    </submittedName>
</protein>
<dbReference type="InParanoid" id="I1BWG3"/>
<sequence>MADFVSNSSLWNTCLCSYLIVNANGIYPTFAPQNNIKFARMMASSKLFWSYILLQCQISFHFPHCFALPYLKGYSNAAHSLKI</sequence>
<evidence type="ECO:0000313" key="1">
    <source>
        <dbReference type="EMBL" id="EIE80543.1"/>
    </source>
</evidence>
<name>I1BWG3_RHIO9</name>
<dbReference type="GeneID" id="93612219"/>
<evidence type="ECO:0000313" key="2">
    <source>
        <dbReference type="Proteomes" id="UP000009138"/>
    </source>
</evidence>
<dbReference type="Proteomes" id="UP000009138">
    <property type="component" value="Unassembled WGS sequence"/>
</dbReference>
<organism evidence="1 2">
    <name type="scientific">Rhizopus delemar (strain RA 99-880 / ATCC MYA-4621 / FGSC 9543 / NRRL 43880)</name>
    <name type="common">Mucormycosis agent</name>
    <name type="synonym">Rhizopus arrhizus var. delemar</name>
    <dbReference type="NCBI Taxonomy" id="246409"/>
    <lineage>
        <taxon>Eukaryota</taxon>
        <taxon>Fungi</taxon>
        <taxon>Fungi incertae sedis</taxon>
        <taxon>Mucoromycota</taxon>
        <taxon>Mucoromycotina</taxon>
        <taxon>Mucoromycetes</taxon>
        <taxon>Mucorales</taxon>
        <taxon>Mucorineae</taxon>
        <taxon>Rhizopodaceae</taxon>
        <taxon>Rhizopus</taxon>
    </lineage>
</organism>
<gene>
    <name evidence="1" type="ORF">RO3G_05248</name>
</gene>
<dbReference type="EMBL" id="CH476734">
    <property type="protein sequence ID" value="EIE80543.1"/>
    <property type="molecule type" value="Genomic_DNA"/>
</dbReference>